<accession>I7JNL4</accession>
<dbReference type="Pfam" id="PF00805">
    <property type="entry name" value="Pentapeptide"/>
    <property type="match status" value="2"/>
</dbReference>
<dbReference type="PANTHER" id="PTHR14136">
    <property type="entry name" value="BTB_POZ DOMAIN-CONTAINING PROTEIN KCTD9"/>
    <property type="match status" value="1"/>
</dbReference>
<dbReference type="RefSeq" id="WP_015552118.1">
    <property type="nucleotide sequence ID" value="NC_021033.1"/>
</dbReference>
<dbReference type="KEGG" id="tat:KUM_1336"/>
<dbReference type="HOGENOM" id="CLU_007055_0_0_4"/>
<dbReference type="InterPro" id="IPR001646">
    <property type="entry name" value="5peptide_repeat"/>
</dbReference>
<dbReference type="InterPro" id="IPR018683">
    <property type="entry name" value="DUF2169"/>
</dbReference>
<dbReference type="InterPro" id="IPR051082">
    <property type="entry name" value="Pentapeptide-BTB/POZ_domain"/>
</dbReference>
<dbReference type="AlphaFoldDB" id="I7JNL4"/>
<organism evidence="2">
    <name type="scientific">Taylorella asinigenitalis 14/45</name>
    <dbReference type="NCBI Taxonomy" id="1091495"/>
    <lineage>
        <taxon>Bacteria</taxon>
        <taxon>Pseudomonadati</taxon>
        <taxon>Pseudomonadota</taxon>
        <taxon>Betaproteobacteria</taxon>
        <taxon>Burkholderiales</taxon>
        <taxon>Alcaligenaceae</taxon>
        <taxon>Taylorella</taxon>
    </lineage>
</organism>
<feature type="domain" description="DUF2169" evidence="1">
    <location>
        <begin position="41"/>
        <end position="299"/>
    </location>
</feature>
<evidence type="ECO:0000259" key="1">
    <source>
        <dbReference type="Pfam" id="PF09937"/>
    </source>
</evidence>
<protein>
    <submittedName>
        <fullName evidence="2">Pentapeptide repeat protein</fullName>
    </submittedName>
</protein>
<dbReference type="Pfam" id="PF09937">
    <property type="entry name" value="DUF2169"/>
    <property type="match status" value="1"/>
</dbReference>
<proteinExistence type="predicted"/>
<reference evidence="2" key="1">
    <citation type="journal article" date="2012" name="Vet. Microbiol.">
        <title>Comparative genomic analyses of the Taylorellae.</title>
        <authorList>
            <person name="Hauser H."/>
            <person name="Richter D.C."/>
            <person name="van Tonder A."/>
            <person name="Clark L."/>
            <person name="Preston A."/>
        </authorList>
    </citation>
    <scope>NUCLEOTIDE SEQUENCE</scope>
    <source>
        <strain evidence="2">14/45</strain>
    </source>
</reference>
<dbReference type="Gene3D" id="2.160.20.80">
    <property type="entry name" value="E3 ubiquitin-protein ligase SopA"/>
    <property type="match status" value="3"/>
</dbReference>
<name>I7JNL4_9BURK</name>
<dbReference type="SUPFAM" id="SSF141571">
    <property type="entry name" value="Pentapeptide repeat-like"/>
    <property type="match status" value="2"/>
</dbReference>
<gene>
    <name evidence="2" type="ORF">KUM_1336</name>
</gene>
<dbReference type="BioCyc" id="TASI1091495:G13GE-1329-MONOMER"/>
<sequence length="864" mass="99653">MKITKPTSISLQVRPYRWRGESRIGLSILVMVDASSLTPVLETESKLWDTAKAEMDCGGAIEYGIPKVNPEFLVSGKAFSAFSPSNNELDVTVKVNDKTKQLRVFGDRLIQDGKISKAEAFEEMSLNWSNSYGGEGYSNNPLGKGWISESQSNEPKYMPNVEHPHDLIIDLKKEYKTYNFGPQNMTWPIRFEKIGNFSEEWKKLDFPGFFPDMDPTIFNAAQSDQIWDDLDFLPNNCQFAVTNMNSEKQIWRGVTPAWNGKCYVVLQKDKNSNEELLQATLRLKTLWLLPNLEKYLLIFQESIPCWYEDGSEIKHILAALEWSYSPKPEEHYLYFISLREDHYSSALTAYKDEDLLPENVDYKGLTPEPNSLGEMSEKLIKYQEYIKRISREHLKEMGLNADYYLPQEVGPQPRANLKYLPEKQKWQDDRADQLRLHFEKVKEARKKFLLTNGSDKELNELTGSDKFYETVKRDFDNLDSNKDLSHTKFSKYQGLVKNLNTNVDPRLERLEKKALSMSSHYDLEGFKLTDNAIKCSRDSLINRVDSKLDTTGLYLSNIDLSNLVFKNLDFSLTIFRNVNLSNSTFENCVFNDSAFSFANFDNTSFVSCEFKSPNFSQTHLTNATFHKSSFEKFVTLNNEIENSNFVSCKFKDCMWQDTNLKDSKFFECTFEAFMVLESQLINCDFTNSELVRGSLSACKVLNCKFCESYITRFALTNIELSYSDFSKSRIKALSVISEAPLKNINFSESFIENSSLRKLNFIECTFNSASIINSELSFSSFENCNAKEIQIPDSVLRVCTFDMVDFSNSNFIGGTFTRSSFSQVNFTHVNFFRCEMGMTVINDYCIEHENYMTQIQLEPSEREI</sequence>
<dbReference type="PANTHER" id="PTHR14136:SF17">
    <property type="entry name" value="BTB_POZ DOMAIN-CONTAINING PROTEIN KCTD9"/>
    <property type="match status" value="1"/>
</dbReference>
<dbReference type="EMBL" id="HE681424">
    <property type="protein sequence ID" value="CCG20115.1"/>
    <property type="molecule type" value="Genomic_DNA"/>
</dbReference>
<evidence type="ECO:0000313" key="2">
    <source>
        <dbReference type="EMBL" id="CCG20115.1"/>
    </source>
</evidence>